<dbReference type="GeneID" id="36571669"/>
<keyword evidence="1" id="KW-1133">Transmembrane helix</keyword>
<keyword evidence="1" id="KW-0812">Transmembrane</keyword>
<dbReference type="AlphaFoldDB" id="A0A2T3AUP1"/>
<evidence type="ECO:0000256" key="1">
    <source>
        <dbReference type="SAM" id="Phobius"/>
    </source>
</evidence>
<proteinExistence type="predicted"/>
<dbReference type="InParanoid" id="A0A2T3AUP1"/>
<dbReference type="EMBL" id="KZ679015">
    <property type="protein sequence ID" value="PSS12399.1"/>
    <property type="molecule type" value="Genomic_DNA"/>
</dbReference>
<evidence type="ECO:0000313" key="3">
    <source>
        <dbReference type="Proteomes" id="UP000241818"/>
    </source>
</evidence>
<organism evidence="2 3">
    <name type="scientific">Amorphotheca resinae ATCC 22711</name>
    <dbReference type="NCBI Taxonomy" id="857342"/>
    <lineage>
        <taxon>Eukaryota</taxon>
        <taxon>Fungi</taxon>
        <taxon>Dikarya</taxon>
        <taxon>Ascomycota</taxon>
        <taxon>Pezizomycotina</taxon>
        <taxon>Leotiomycetes</taxon>
        <taxon>Helotiales</taxon>
        <taxon>Amorphothecaceae</taxon>
        <taxon>Amorphotheca</taxon>
    </lineage>
</organism>
<name>A0A2T3AUP1_AMORE</name>
<feature type="transmembrane region" description="Helical" evidence="1">
    <location>
        <begin position="12"/>
        <end position="36"/>
    </location>
</feature>
<accession>A0A2T3AUP1</accession>
<gene>
    <name evidence="2" type="ORF">M430DRAFT_170394</name>
</gene>
<keyword evidence="3" id="KW-1185">Reference proteome</keyword>
<keyword evidence="1" id="KW-0472">Membrane</keyword>
<reference evidence="2 3" key="1">
    <citation type="journal article" date="2018" name="New Phytol.">
        <title>Comparative genomics and transcriptomics depict ericoid mycorrhizal fungi as versatile saprotrophs and plant mutualists.</title>
        <authorList>
            <person name="Martino E."/>
            <person name="Morin E."/>
            <person name="Grelet G.A."/>
            <person name="Kuo A."/>
            <person name="Kohler A."/>
            <person name="Daghino S."/>
            <person name="Barry K.W."/>
            <person name="Cichocki N."/>
            <person name="Clum A."/>
            <person name="Dockter R.B."/>
            <person name="Hainaut M."/>
            <person name="Kuo R.C."/>
            <person name="LaButti K."/>
            <person name="Lindahl B.D."/>
            <person name="Lindquist E.A."/>
            <person name="Lipzen A."/>
            <person name="Khouja H.R."/>
            <person name="Magnuson J."/>
            <person name="Murat C."/>
            <person name="Ohm R.A."/>
            <person name="Singer S.W."/>
            <person name="Spatafora J.W."/>
            <person name="Wang M."/>
            <person name="Veneault-Fourrey C."/>
            <person name="Henrissat B."/>
            <person name="Grigoriev I.V."/>
            <person name="Martin F.M."/>
            <person name="Perotto S."/>
        </authorList>
    </citation>
    <scope>NUCLEOTIDE SEQUENCE [LARGE SCALE GENOMIC DNA]</scope>
    <source>
        <strain evidence="2 3">ATCC 22711</strain>
    </source>
</reference>
<dbReference type="RefSeq" id="XP_024718397.1">
    <property type="nucleotide sequence ID" value="XM_024863588.1"/>
</dbReference>
<evidence type="ECO:0000313" key="2">
    <source>
        <dbReference type="EMBL" id="PSS12399.1"/>
    </source>
</evidence>
<dbReference type="Proteomes" id="UP000241818">
    <property type="component" value="Unassembled WGS sequence"/>
</dbReference>
<sequence length="87" mass="10369">MYNYLVNTMDGLWAWRIVFQVNFIAMKMALFTTAPFNRRLSCSPRRLYRSSREMQLSTHLQGIEARYAMCRPHRLTALLLSQRKNII</sequence>
<protein>
    <submittedName>
        <fullName evidence="2">Uncharacterized protein</fullName>
    </submittedName>
</protein>